<evidence type="ECO:0000256" key="9">
    <source>
        <dbReference type="RuleBase" id="RU363111"/>
    </source>
</evidence>
<evidence type="ECO:0000256" key="7">
    <source>
        <dbReference type="ARBA" id="ARBA00023136"/>
    </source>
</evidence>
<reference evidence="10 11" key="1">
    <citation type="journal article" date="2014" name="Genome Biol. Evol.">
        <title>The genome of the myxosporean Thelohanellus kitauei shows adaptations to nutrient acquisition within its fish host.</title>
        <authorList>
            <person name="Yang Y."/>
            <person name="Xiong J."/>
            <person name="Zhou Z."/>
            <person name="Huo F."/>
            <person name="Miao W."/>
            <person name="Ran C."/>
            <person name="Liu Y."/>
            <person name="Zhang J."/>
            <person name="Feng J."/>
            <person name="Wang M."/>
            <person name="Wang M."/>
            <person name="Wang L."/>
            <person name="Yao B."/>
        </authorList>
    </citation>
    <scope>NUCLEOTIDE SEQUENCE [LARGE SCALE GENOMIC DNA]</scope>
    <source>
        <strain evidence="10">Wuqing</strain>
    </source>
</reference>
<evidence type="ECO:0000256" key="3">
    <source>
        <dbReference type="ARBA" id="ARBA00022448"/>
    </source>
</evidence>
<comment type="function">
    <text evidence="1 9">May be involved in fusion of retrograde transport vesicles derived from an endocytic compartment with the Golgi complex.</text>
</comment>
<dbReference type="EMBL" id="JWZT01004474">
    <property type="protein sequence ID" value="KII64041.1"/>
    <property type="molecule type" value="Genomic_DNA"/>
</dbReference>
<dbReference type="InterPro" id="IPR011691">
    <property type="entry name" value="Vesicle_transpt_SFT2"/>
</dbReference>
<keyword evidence="11" id="KW-1185">Reference proteome</keyword>
<comment type="subcellular location">
    <subcellularLocation>
        <location evidence="2 9">Membrane</location>
        <topology evidence="2 9">Multi-pass membrane protein</topology>
    </subcellularLocation>
</comment>
<keyword evidence="7 9" id="KW-0472">Membrane</keyword>
<feature type="transmembrane region" description="Helical" evidence="9">
    <location>
        <begin position="104"/>
        <end position="137"/>
    </location>
</feature>
<evidence type="ECO:0000256" key="8">
    <source>
        <dbReference type="ARBA" id="ARBA00025800"/>
    </source>
</evidence>
<organism evidence="10 11">
    <name type="scientific">Thelohanellus kitauei</name>
    <name type="common">Myxosporean</name>
    <dbReference type="NCBI Taxonomy" id="669202"/>
    <lineage>
        <taxon>Eukaryota</taxon>
        <taxon>Metazoa</taxon>
        <taxon>Cnidaria</taxon>
        <taxon>Myxozoa</taxon>
        <taxon>Myxosporea</taxon>
        <taxon>Bivalvulida</taxon>
        <taxon>Platysporina</taxon>
        <taxon>Myxobolidae</taxon>
        <taxon>Thelohanellus</taxon>
    </lineage>
</organism>
<comment type="caution">
    <text evidence="9">Lacks conserved residue(s) required for the propagation of feature annotation.</text>
</comment>
<comment type="caution">
    <text evidence="10">The sequence shown here is derived from an EMBL/GenBank/DDBJ whole genome shotgun (WGS) entry which is preliminary data.</text>
</comment>
<comment type="similarity">
    <text evidence="8 9">Belongs to the SFT2 family.</text>
</comment>
<dbReference type="OMA" id="ISCCDTE"/>
<evidence type="ECO:0000256" key="2">
    <source>
        <dbReference type="ARBA" id="ARBA00004141"/>
    </source>
</evidence>
<evidence type="ECO:0000256" key="5">
    <source>
        <dbReference type="ARBA" id="ARBA00022927"/>
    </source>
</evidence>
<keyword evidence="3 9" id="KW-0813">Transport</keyword>
<dbReference type="GO" id="GO:0016192">
    <property type="term" value="P:vesicle-mediated transport"/>
    <property type="evidence" value="ECO:0007669"/>
    <property type="project" value="InterPro"/>
</dbReference>
<dbReference type="PANTHER" id="PTHR23137">
    <property type="entry name" value="VESICLE TRANSPORT PROTEIN-RELATED"/>
    <property type="match status" value="1"/>
</dbReference>
<dbReference type="GO" id="GO:0016020">
    <property type="term" value="C:membrane"/>
    <property type="evidence" value="ECO:0007669"/>
    <property type="project" value="UniProtKB-SubCell"/>
</dbReference>
<keyword evidence="4 9" id="KW-0812">Transmembrane</keyword>
<feature type="transmembrane region" description="Helical" evidence="9">
    <location>
        <begin position="65"/>
        <end position="83"/>
    </location>
</feature>
<dbReference type="GO" id="GO:0015031">
    <property type="term" value="P:protein transport"/>
    <property type="evidence" value="ECO:0007669"/>
    <property type="project" value="UniProtKB-KW"/>
</dbReference>
<dbReference type="OrthoDB" id="73614at2759"/>
<sequence>MSAFKQALGLESQEDTGATGFGLIDRMQLSWETRIKGFAVCASISLVISLTGAIVMFIAGSTAFVILYTIGTVFSLLSTFFLMGPMRQLKGAFEAKRRIATVVLIASIVVTLIFGILGLSILALICCLGQFLAFIWYSLSYIPGARDVVGGCLSSTFGF</sequence>
<accession>A0A0C2MAN6</accession>
<dbReference type="GO" id="GO:0012505">
    <property type="term" value="C:endomembrane system"/>
    <property type="evidence" value="ECO:0007669"/>
    <property type="project" value="UniProtKB-ARBA"/>
</dbReference>
<dbReference type="PANTHER" id="PTHR23137:SF6">
    <property type="entry name" value="VESICLE TRANSPORT PROTEIN"/>
    <property type="match status" value="1"/>
</dbReference>
<evidence type="ECO:0000256" key="1">
    <source>
        <dbReference type="ARBA" id="ARBA00003566"/>
    </source>
</evidence>
<dbReference type="Proteomes" id="UP000031668">
    <property type="component" value="Unassembled WGS sequence"/>
</dbReference>
<dbReference type="AlphaFoldDB" id="A0A0C2MAN6"/>
<proteinExistence type="inferred from homology"/>
<evidence type="ECO:0000256" key="4">
    <source>
        <dbReference type="ARBA" id="ARBA00022692"/>
    </source>
</evidence>
<protein>
    <recommendedName>
        <fullName evidence="9">Vesicle transport protein</fullName>
    </recommendedName>
</protein>
<dbReference type="Pfam" id="PF04178">
    <property type="entry name" value="Got1"/>
    <property type="match status" value="1"/>
</dbReference>
<evidence type="ECO:0000313" key="11">
    <source>
        <dbReference type="Proteomes" id="UP000031668"/>
    </source>
</evidence>
<keyword evidence="6 9" id="KW-1133">Transmembrane helix</keyword>
<evidence type="ECO:0000256" key="6">
    <source>
        <dbReference type="ARBA" id="ARBA00022989"/>
    </source>
</evidence>
<gene>
    <name evidence="10" type="ORF">RF11_14668</name>
</gene>
<name>A0A0C2MAN6_THEKT</name>
<evidence type="ECO:0000313" key="10">
    <source>
        <dbReference type="EMBL" id="KII64041.1"/>
    </source>
</evidence>
<dbReference type="GO" id="GO:0005737">
    <property type="term" value="C:cytoplasm"/>
    <property type="evidence" value="ECO:0007669"/>
    <property type="project" value="UniProtKB-ARBA"/>
</dbReference>
<dbReference type="InterPro" id="IPR007305">
    <property type="entry name" value="Vesicle_transpt_Got1/SFT2"/>
</dbReference>
<feature type="transmembrane region" description="Helical" evidence="9">
    <location>
        <begin position="37"/>
        <end position="59"/>
    </location>
</feature>
<keyword evidence="5 9" id="KW-0653">Protein transport</keyword>